<dbReference type="EMBL" id="JAROCA020000001">
    <property type="protein sequence ID" value="MDY0404514.1"/>
    <property type="molecule type" value="Genomic_DNA"/>
</dbReference>
<gene>
    <name evidence="1" type="ORF">P5G51_003020</name>
</gene>
<proteinExistence type="predicted"/>
<reference evidence="1 2" key="1">
    <citation type="submission" date="2023-10" db="EMBL/GenBank/DDBJ databases">
        <title>179-bfca-hs.</title>
        <authorList>
            <person name="Miliotis G."/>
            <person name="Sengupta P."/>
            <person name="Hameed A."/>
            <person name="Chuvochina M."/>
            <person name="Mcdonagh F."/>
            <person name="Simpson A.C."/>
            <person name="Singh N.K."/>
            <person name="Rekha P.D."/>
            <person name="Raman K."/>
            <person name="Hugenholtz P."/>
            <person name="Venkateswaran K."/>
        </authorList>
    </citation>
    <scope>NUCLEOTIDE SEQUENCE [LARGE SCALE GENOMIC DNA]</scope>
    <source>
        <strain evidence="1 2">179-BFC-A-HS</strain>
    </source>
</reference>
<evidence type="ECO:0000313" key="2">
    <source>
        <dbReference type="Proteomes" id="UP001228376"/>
    </source>
</evidence>
<evidence type="ECO:0000313" key="1">
    <source>
        <dbReference type="EMBL" id="MDY0404514.1"/>
    </source>
</evidence>
<dbReference type="RefSeq" id="WP_306065389.1">
    <property type="nucleotide sequence ID" value="NZ_JAROCA020000001.1"/>
</dbReference>
<keyword evidence="2" id="KW-1185">Reference proteome</keyword>
<comment type="caution">
    <text evidence="1">The sequence shown here is derived from an EMBL/GenBank/DDBJ whole genome shotgun (WGS) entry which is preliminary data.</text>
</comment>
<name>A0ABU5CDW9_9BACI</name>
<dbReference type="Proteomes" id="UP001228376">
    <property type="component" value="Unassembled WGS sequence"/>
</dbReference>
<accession>A0ABU5CDW9</accession>
<organism evidence="1 2">
    <name type="scientific">Tigheibacillus jepli</name>
    <dbReference type="NCBI Taxonomy" id="3035914"/>
    <lineage>
        <taxon>Bacteria</taxon>
        <taxon>Bacillati</taxon>
        <taxon>Bacillota</taxon>
        <taxon>Bacilli</taxon>
        <taxon>Bacillales</taxon>
        <taxon>Bacillaceae</taxon>
        <taxon>Tigheibacillus</taxon>
    </lineage>
</organism>
<protein>
    <submittedName>
        <fullName evidence="1">Uncharacterized protein</fullName>
    </submittedName>
</protein>
<sequence length="54" mass="6366">MENFLQLLKKTQDELGRELSGEEIAFLQWVFENYSTEKAAQERKEQDDTARSTL</sequence>